<protein>
    <submittedName>
        <fullName evidence="1">Uncharacterized protein</fullName>
    </submittedName>
</protein>
<comment type="caution">
    <text evidence="1">The sequence shown here is derived from an EMBL/GenBank/DDBJ whole genome shotgun (WGS) entry which is preliminary data.</text>
</comment>
<feature type="non-terminal residue" evidence="1">
    <location>
        <position position="106"/>
    </location>
</feature>
<dbReference type="Proteomes" id="UP001444071">
    <property type="component" value="Unassembled WGS sequence"/>
</dbReference>
<proteinExistence type="predicted"/>
<keyword evidence="2" id="KW-1185">Reference proteome</keyword>
<evidence type="ECO:0000313" key="2">
    <source>
        <dbReference type="Proteomes" id="UP001444071"/>
    </source>
</evidence>
<reference evidence="1 2" key="1">
    <citation type="submission" date="2021-06" db="EMBL/GenBank/DDBJ databases">
        <authorList>
            <person name="Palmer J.M."/>
        </authorList>
    </citation>
    <scope>NUCLEOTIDE SEQUENCE [LARGE SCALE GENOMIC DNA]</scope>
    <source>
        <strain evidence="1 2">XR_2019</strain>
        <tissue evidence="1">Muscle</tissue>
    </source>
</reference>
<organism evidence="1 2">
    <name type="scientific">Xenotaenia resolanae</name>
    <dbReference type="NCBI Taxonomy" id="208358"/>
    <lineage>
        <taxon>Eukaryota</taxon>
        <taxon>Metazoa</taxon>
        <taxon>Chordata</taxon>
        <taxon>Craniata</taxon>
        <taxon>Vertebrata</taxon>
        <taxon>Euteleostomi</taxon>
        <taxon>Actinopterygii</taxon>
        <taxon>Neopterygii</taxon>
        <taxon>Teleostei</taxon>
        <taxon>Neoteleostei</taxon>
        <taxon>Acanthomorphata</taxon>
        <taxon>Ovalentaria</taxon>
        <taxon>Atherinomorphae</taxon>
        <taxon>Cyprinodontiformes</taxon>
        <taxon>Goodeidae</taxon>
        <taxon>Xenotaenia</taxon>
    </lineage>
</organism>
<name>A0ABV0WX04_9TELE</name>
<dbReference type="EMBL" id="JAHRIM010072124">
    <property type="protein sequence ID" value="MEQ2273569.1"/>
    <property type="molecule type" value="Genomic_DNA"/>
</dbReference>
<gene>
    <name evidence="1" type="ORF">XENORESO_005867</name>
</gene>
<accession>A0ABV0WX04</accession>
<sequence>MLERDVKKIPMCLFIQSMQITLFNYIFTQDYGTVRISYQAMLTADPFLFLLVGRMLAISPLAHTAALENVDMEPSKQRQQSLKGTHQHHIAPCQWMRIRYFTLLSG</sequence>
<evidence type="ECO:0000313" key="1">
    <source>
        <dbReference type="EMBL" id="MEQ2273569.1"/>
    </source>
</evidence>